<gene>
    <name evidence="11" type="primary">Znf708_0</name>
    <name evidence="11" type="ORF">SAKLUC_R15722</name>
</gene>
<evidence type="ECO:0000256" key="4">
    <source>
        <dbReference type="ARBA" id="ARBA00022771"/>
    </source>
</evidence>
<evidence type="ECO:0000259" key="10">
    <source>
        <dbReference type="PROSITE" id="PS50157"/>
    </source>
</evidence>
<dbReference type="AlphaFoldDB" id="A0A7K8YK41"/>
<keyword evidence="2" id="KW-0479">Metal-binding</keyword>
<feature type="domain" description="C2H2-type" evidence="10">
    <location>
        <begin position="14"/>
        <end position="41"/>
    </location>
</feature>
<keyword evidence="6" id="KW-0805">Transcription regulation</keyword>
<feature type="non-terminal residue" evidence="11">
    <location>
        <position position="1"/>
    </location>
</feature>
<evidence type="ECO:0000256" key="1">
    <source>
        <dbReference type="ARBA" id="ARBA00004123"/>
    </source>
</evidence>
<evidence type="ECO:0000256" key="6">
    <source>
        <dbReference type="ARBA" id="ARBA00023015"/>
    </source>
</evidence>
<dbReference type="FunFam" id="3.30.160.60:FF:000098">
    <property type="entry name" value="Zinc finger protein 614"/>
    <property type="match status" value="1"/>
</dbReference>
<reference evidence="11 12" key="1">
    <citation type="submission" date="2019-09" db="EMBL/GenBank/DDBJ databases">
        <title>Bird 10,000 Genomes (B10K) Project - Family phase.</title>
        <authorList>
            <person name="Zhang G."/>
        </authorList>
    </citation>
    <scope>NUCLEOTIDE SEQUENCE [LARGE SCALE GENOMIC DNA]</scope>
    <source>
        <strain evidence="11">B10K-DU-001-06</strain>
        <tissue evidence="11">Muscle</tissue>
    </source>
</reference>
<evidence type="ECO:0000256" key="3">
    <source>
        <dbReference type="ARBA" id="ARBA00022737"/>
    </source>
</evidence>
<dbReference type="Proteomes" id="UP000558958">
    <property type="component" value="Unassembled WGS sequence"/>
</dbReference>
<dbReference type="Gene3D" id="3.30.160.60">
    <property type="entry name" value="Classic Zinc Finger"/>
    <property type="match status" value="2"/>
</dbReference>
<organism evidence="11 12">
    <name type="scientific">Sakesphorus luctuosus</name>
    <dbReference type="NCBI Taxonomy" id="419690"/>
    <lineage>
        <taxon>Eukaryota</taxon>
        <taxon>Metazoa</taxon>
        <taxon>Chordata</taxon>
        <taxon>Craniata</taxon>
        <taxon>Vertebrata</taxon>
        <taxon>Euteleostomi</taxon>
        <taxon>Archelosauria</taxon>
        <taxon>Archosauria</taxon>
        <taxon>Dinosauria</taxon>
        <taxon>Saurischia</taxon>
        <taxon>Theropoda</taxon>
        <taxon>Coelurosauria</taxon>
        <taxon>Aves</taxon>
        <taxon>Neognathae</taxon>
        <taxon>Neoaves</taxon>
        <taxon>Telluraves</taxon>
        <taxon>Australaves</taxon>
        <taxon>Passeriformes</taxon>
        <taxon>Thamnophilidae</taxon>
        <taxon>Sakesphorus</taxon>
    </lineage>
</organism>
<keyword evidence="7" id="KW-0804">Transcription</keyword>
<evidence type="ECO:0000313" key="12">
    <source>
        <dbReference type="Proteomes" id="UP000558958"/>
    </source>
</evidence>
<dbReference type="PANTHER" id="PTHR24394">
    <property type="entry name" value="ZINC FINGER PROTEIN"/>
    <property type="match status" value="1"/>
</dbReference>
<dbReference type="GO" id="GO:0008270">
    <property type="term" value="F:zinc ion binding"/>
    <property type="evidence" value="ECO:0007669"/>
    <property type="project" value="UniProtKB-KW"/>
</dbReference>
<comment type="subcellular location">
    <subcellularLocation>
        <location evidence="1">Nucleus</location>
    </subcellularLocation>
</comment>
<keyword evidence="12" id="KW-1185">Reference proteome</keyword>
<dbReference type="GO" id="GO:0005634">
    <property type="term" value="C:nucleus"/>
    <property type="evidence" value="ECO:0007669"/>
    <property type="project" value="UniProtKB-SubCell"/>
</dbReference>
<dbReference type="SUPFAM" id="SSF57667">
    <property type="entry name" value="beta-beta-alpha zinc fingers"/>
    <property type="match status" value="1"/>
</dbReference>
<keyword evidence="5" id="KW-0862">Zinc</keyword>
<keyword evidence="3" id="KW-0677">Repeat</keyword>
<dbReference type="FunFam" id="3.30.160.60:FF:000490">
    <property type="entry name" value="Zinc finger protein 605"/>
    <property type="match status" value="1"/>
</dbReference>
<dbReference type="PROSITE" id="PS50157">
    <property type="entry name" value="ZINC_FINGER_C2H2_2"/>
    <property type="match status" value="2"/>
</dbReference>
<dbReference type="GO" id="GO:0000981">
    <property type="term" value="F:DNA-binding transcription factor activity, RNA polymerase II-specific"/>
    <property type="evidence" value="ECO:0007669"/>
    <property type="project" value="TreeGrafter"/>
</dbReference>
<keyword evidence="8" id="KW-0539">Nucleus</keyword>
<keyword evidence="4 9" id="KW-0863">Zinc-finger</keyword>
<dbReference type="InterPro" id="IPR036236">
    <property type="entry name" value="Znf_C2H2_sf"/>
</dbReference>
<dbReference type="GO" id="GO:0003677">
    <property type="term" value="F:DNA binding"/>
    <property type="evidence" value="ECO:0007669"/>
    <property type="project" value="UniProtKB-KW"/>
</dbReference>
<dbReference type="Pfam" id="PF00096">
    <property type="entry name" value="zf-C2H2"/>
    <property type="match status" value="2"/>
</dbReference>
<evidence type="ECO:0000313" key="11">
    <source>
        <dbReference type="EMBL" id="NXG03067.1"/>
    </source>
</evidence>
<accession>A0A7K8YK41</accession>
<name>A0A7K8YK41_9PASS</name>
<dbReference type="SMART" id="SM00355">
    <property type="entry name" value="ZnF_C2H2"/>
    <property type="match status" value="2"/>
</dbReference>
<feature type="non-terminal residue" evidence="11">
    <location>
        <position position="73"/>
    </location>
</feature>
<sequence>SPTRTFALGRERPYQCSECGKGFNQSSTLVRHRSIHSAERPYKCDECGKGFTHSFHLTRHQRSHHEQGKPHKC</sequence>
<dbReference type="InterPro" id="IPR013087">
    <property type="entry name" value="Znf_C2H2_type"/>
</dbReference>
<dbReference type="EMBL" id="VWZD01004110">
    <property type="protein sequence ID" value="NXG03067.1"/>
    <property type="molecule type" value="Genomic_DNA"/>
</dbReference>
<evidence type="ECO:0000256" key="5">
    <source>
        <dbReference type="ARBA" id="ARBA00022833"/>
    </source>
</evidence>
<evidence type="ECO:0000256" key="8">
    <source>
        <dbReference type="ARBA" id="ARBA00023242"/>
    </source>
</evidence>
<evidence type="ECO:0000256" key="9">
    <source>
        <dbReference type="PROSITE-ProRule" id="PRU00042"/>
    </source>
</evidence>
<comment type="caution">
    <text evidence="11">The sequence shown here is derived from an EMBL/GenBank/DDBJ whole genome shotgun (WGS) entry which is preliminary data.</text>
</comment>
<proteinExistence type="predicted"/>
<evidence type="ECO:0000256" key="2">
    <source>
        <dbReference type="ARBA" id="ARBA00022723"/>
    </source>
</evidence>
<dbReference type="PROSITE" id="PS00028">
    <property type="entry name" value="ZINC_FINGER_C2H2_1"/>
    <property type="match status" value="2"/>
</dbReference>
<feature type="domain" description="C2H2-type" evidence="10">
    <location>
        <begin position="42"/>
        <end position="70"/>
    </location>
</feature>
<dbReference type="PANTHER" id="PTHR24394:SF48">
    <property type="entry name" value="ZINC FINGER PROTEIN 771"/>
    <property type="match status" value="1"/>
</dbReference>
<evidence type="ECO:0000256" key="7">
    <source>
        <dbReference type="ARBA" id="ARBA00023163"/>
    </source>
</evidence>
<protein>
    <submittedName>
        <fullName evidence="11">ZN708 protein</fullName>
    </submittedName>
</protein>